<protein>
    <submittedName>
        <fullName evidence="2">Uncharacterized protein</fullName>
    </submittedName>
</protein>
<gene>
    <name evidence="2" type="ORF">MCNF_39360</name>
</gene>
<name>A0A7I7Y2U2_9MYCO</name>
<evidence type="ECO:0000313" key="3">
    <source>
        <dbReference type="Proteomes" id="UP000466931"/>
    </source>
</evidence>
<reference evidence="2" key="2">
    <citation type="submission" date="2020-02" db="EMBL/GenBank/DDBJ databases">
        <authorList>
            <person name="Matsumoto Y."/>
            <person name="Motooka D."/>
            <person name="Nakamura S."/>
        </authorList>
    </citation>
    <scope>NUCLEOTIDE SEQUENCE</scope>
    <source>
        <strain evidence="2">JCM 13671</strain>
    </source>
</reference>
<organism evidence="2 3">
    <name type="scientific">Mycolicibacterium confluentis</name>
    <dbReference type="NCBI Taxonomy" id="28047"/>
    <lineage>
        <taxon>Bacteria</taxon>
        <taxon>Bacillati</taxon>
        <taxon>Actinomycetota</taxon>
        <taxon>Actinomycetes</taxon>
        <taxon>Mycobacteriales</taxon>
        <taxon>Mycobacteriaceae</taxon>
        <taxon>Mycolicibacterium</taxon>
    </lineage>
</organism>
<dbReference type="AlphaFoldDB" id="A0A7I7Y2U2"/>
<evidence type="ECO:0000256" key="1">
    <source>
        <dbReference type="SAM" id="MobiDB-lite"/>
    </source>
</evidence>
<dbReference type="EMBL" id="AP022612">
    <property type="protein sequence ID" value="BBZ35331.1"/>
    <property type="molecule type" value="Genomic_DNA"/>
</dbReference>
<dbReference type="Proteomes" id="UP000466931">
    <property type="component" value="Chromosome"/>
</dbReference>
<proteinExistence type="predicted"/>
<feature type="compositionally biased region" description="Basic and acidic residues" evidence="1">
    <location>
        <begin position="78"/>
        <end position="87"/>
    </location>
</feature>
<reference evidence="2" key="1">
    <citation type="journal article" date="2019" name="Emerg. Microbes Infect.">
        <title>Comprehensive subspecies identification of 175 nontuberculous mycobacteria species based on 7547 genomic profiles.</title>
        <authorList>
            <person name="Matsumoto Y."/>
            <person name="Kinjo T."/>
            <person name="Motooka D."/>
            <person name="Nabeya D."/>
            <person name="Jung N."/>
            <person name="Uechi K."/>
            <person name="Horii T."/>
            <person name="Iida T."/>
            <person name="Fujita J."/>
            <person name="Nakamura S."/>
        </authorList>
    </citation>
    <scope>NUCLEOTIDE SEQUENCE [LARGE SCALE GENOMIC DNA]</scope>
    <source>
        <strain evidence="2">JCM 13671</strain>
    </source>
</reference>
<sequence>MLTAWKPDSPKASAAARAIWALRSRGRLRTEDMAATVTYVAPTYEAEFGTTSGDGDKGAIPPKNAPEQGTKALIPSPRGRDSHVTGG</sequence>
<keyword evidence="3" id="KW-1185">Reference proteome</keyword>
<feature type="region of interest" description="Disordered" evidence="1">
    <location>
        <begin position="44"/>
        <end position="87"/>
    </location>
</feature>
<accession>A0A7I7Y2U2</accession>
<evidence type="ECO:0000313" key="2">
    <source>
        <dbReference type="EMBL" id="BBZ35331.1"/>
    </source>
</evidence>